<sequence>MTAGAPRTVAFLGLGAMGAPMAGRLLTAGHRVVVWNRTPARAQALRAAGAQVAATPAEAAGAADLVLGCLLDGAAVEQTYLGPDGAAEAARPGQVFVEHGTFAPKLARDLGAFLEARGARFLDAPVTGGPEGAAAGTLTTMVGGAEAALAEAAAVLSGYASRIRHVGGQGAGLELKLVNQMLVSCHVAAAAEAVALLQRREVDLEVAREVLGSGWAASTMLERTLTRLTRAPHEPSGATLAGLLEPQRLAAELAAQAGMPLALLPEAQALFVRARDLGLGGHDLSGLAAAVGG</sequence>
<proteinExistence type="inferred from homology"/>
<gene>
    <name evidence="6" type="ORF">ACEZDJ_29880</name>
</gene>
<dbReference type="SUPFAM" id="SSF51735">
    <property type="entry name" value="NAD(P)-binding Rossmann-fold domains"/>
    <property type="match status" value="1"/>
</dbReference>
<dbReference type="EC" id="1.1.-.-" evidence="6"/>
<dbReference type="InterPro" id="IPR006115">
    <property type="entry name" value="6PGDH_NADP-bd"/>
</dbReference>
<dbReference type="Pfam" id="PF14833">
    <property type="entry name" value="NAD_binding_11"/>
    <property type="match status" value="1"/>
</dbReference>
<dbReference type="PIRSF" id="PIRSF000103">
    <property type="entry name" value="HIBADH"/>
    <property type="match status" value="1"/>
</dbReference>
<dbReference type="InterPro" id="IPR002204">
    <property type="entry name" value="3-OH-isobutyrate_DH-rel_CS"/>
</dbReference>
<dbReference type="Gene3D" id="1.10.1040.10">
    <property type="entry name" value="N-(1-d-carboxylethyl)-l-norvaline Dehydrogenase, domain 2"/>
    <property type="match status" value="1"/>
</dbReference>
<evidence type="ECO:0000256" key="3">
    <source>
        <dbReference type="ARBA" id="ARBA00023027"/>
    </source>
</evidence>
<organism evidence="6 7">
    <name type="scientific">Streptacidiphilus cavernicola</name>
    <dbReference type="NCBI Taxonomy" id="3342716"/>
    <lineage>
        <taxon>Bacteria</taxon>
        <taxon>Bacillati</taxon>
        <taxon>Actinomycetota</taxon>
        <taxon>Actinomycetes</taxon>
        <taxon>Kitasatosporales</taxon>
        <taxon>Streptomycetaceae</taxon>
        <taxon>Streptacidiphilus</taxon>
    </lineage>
</organism>
<dbReference type="PANTHER" id="PTHR43060">
    <property type="entry name" value="3-HYDROXYISOBUTYRATE DEHYDROGENASE-LIKE 1, MITOCHONDRIAL-RELATED"/>
    <property type="match status" value="1"/>
</dbReference>
<dbReference type="GO" id="GO:0016491">
    <property type="term" value="F:oxidoreductase activity"/>
    <property type="evidence" value="ECO:0007669"/>
    <property type="project" value="UniProtKB-KW"/>
</dbReference>
<dbReference type="InterPro" id="IPR008927">
    <property type="entry name" value="6-PGluconate_DH-like_C_sf"/>
</dbReference>
<accession>A0ABV6UVL1</accession>
<dbReference type="EMBL" id="JBHEZZ010000021">
    <property type="protein sequence ID" value="MFC1405504.1"/>
    <property type="molecule type" value="Genomic_DNA"/>
</dbReference>
<comment type="similarity">
    <text evidence="1">Belongs to the HIBADH-related family.</text>
</comment>
<feature type="domain" description="6-phosphogluconate dehydrogenase NADP-binding" evidence="4">
    <location>
        <begin position="8"/>
        <end position="167"/>
    </location>
</feature>
<name>A0ABV6UVL1_9ACTN</name>
<dbReference type="SUPFAM" id="SSF48179">
    <property type="entry name" value="6-phosphogluconate dehydrogenase C-terminal domain-like"/>
    <property type="match status" value="1"/>
</dbReference>
<dbReference type="RefSeq" id="WP_051726252.1">
    <property type="nucleotide sequence ID" value="NZ_JBHEZZ010000021.1"/>
</dbReference>
<dbReference type="PROSITE" id="PS00895">
    <property type="entry name" value="3_HYDROXYISOBUT_DH"/>
    <property type="match status" value="1"/>
</dbReference>
<evidence type="ECO:0000256" key="1">
    <source>
        <dbReference type="ARBA" id="ARBA00009080"/>
    </source>
</evidence>
<keyword evidence="3" id="KW-0520">NAD</keyword>
<dbReference type="PANTHER" id="PTHR43060:SF15">
    <property type="entry name" value="3-HYDROXYISOBUTYRATE DEHYDROGENASE-LIKE 1, MITOCHONDRIAL-RELATED"/>
    <property type="match status" value="1"/>
</dbReference>
<dbReference type="InterPro" id="IPR015815">
    <property type="entry name" value="HIBADH-related"/>
</dbReference>
<dbReference type="Gene3D" id="3.40.50.720">
    <property type="entry name" value="NAD(P)-binding Rossmann-like Domain"/>
    <property type="match status" value="1"/>
</dbReference>
<dbReference type="InterPro" id="IPR036291">
    <property type="entry name" value="NAD(P)-bd_dom_sf"/>
</dbReference>
<feature type="domain" description="3-hydroxyisobutyrate dehydrogenase-like NAD-binding" evidence="5">
    <location>
        <begin position="170"/>
        <end position="288"/>
    </location>
</feature>
<reference evidence="6 7" key="1">
    <citation type="submission" date="2024-09" db="EMBL/GenBank/DDBJ databases">
        <authorList>
            <person name="Lee S.D."/>
        </authorList>
    </citation>
    <scope>NUCLEOTIDE SEQUENCE [LARGE SCALE GENOMIC DNA]</scope>
    <source>
        <strain evidence="6 7">N1-5</strain>
    </source>
</reference>
<evidence type="ECO:0000256" key="2">
    <source>
        <dbReference type="ARBA" id="ARBA00023002"/>
    </source>
</evidence>
<dbReference type="InterPro" id="IPR029154">
    <property type="entry name" value="HIBADH-like_NADP-bd"/>
</dbReference>
<dbReference type="InterPro" id="IPR013328">
    <property type="entry name" value="6PGD_dom2"/>
</dbReference>
<dbReference type="Proteomes" id="UP001592528">
    <property type="component" value="Unassembled WGS sequence"/>
</dbReference>
<dbReference type="Pfam" id="PF03446">
    <property type="entry name" value="NAD_binding_2"/>
    <property type="match status" value="1"/>
</dbReference>
<keyword evidence="2 6" id="KW-0560">Oxidoreductase</keyword>
<evidence type="ECO:0000313" key="7">
    <source>
        <dbReference type="Proteomes" id="UP001592528"/>
    </source>
</evidence>
<keyword evidence="7" id="KW-1185">Reference proteome</keyword>
<evidence type="ECO:0000313" key="6">
    <source>
        <dbReference type="EMBL" id="MFC1405504.1"/>
    </source>
</evidence>
<comment type="caution">
    <text evidence="6">The sequence shown here is derived from an EMBL/GenBank/DDBJ whole genome shotgun (WGS) entry which is preliminary data.</text>
</comment>
<evidence type="ECO:0000259" key="5">
    <source>
        <dbReference type="Pfam" id="PF14833"/>
    </source>
</evidence>
<protein>
    <submittedName>
        <fullName evidence="6">NAD(P)-dependent oxidoreductase</fullName>
        <ecNumber evidence="6">1.1.-.-</ecNumber>
    </submittedName>
</protein>
<evidence type="ECO:0000259" key="4">
    <source>
        <dbReference type="Pfam" id="PF03446"/>
    </source>
</evidence>